<dbReference type="SMART" id="SM00278">
    <property type="entry name" value="HhH1"/>
    <property type="match status" value="1"/>
</dbReference>
<dbReference type="PANTHER" id="PTHR10359">
    <property type="entry name" value="A/G-SPECIFIC ADENINE GLYCOSYLASE/ENDONUCLEASE III"/>
    <property type="match status" value="1"/>
</dbReference>
<dbReference type="InterPro" id="IPR023170">
    <property type="entry name" value="HhH_base_excis_C"/>
</dbReference>
<dbReference type="GO" id="GO:0051539">
    <property type="term" value="F:4 iron, 4 sulfur cluster binding"/>
    <property type="evidence" value="ECO:0007669"/>
    <property type="project" value="UniProtKB-KW"/>
</dbReference>
<evidence type="ECO:0000256" key="8">
    <source>
        <dbReference type="ARBA" id="ARBA00023204"/>
    </source>
</evidence>
<dbReference type="GO" id="GO:0046872">
    <property type="term" value="F:metal ion binding"/>
    <property type="evidence" value="ECO:0007669"/>
    <property type="project" value="UniProtKB-KW"/>
</dbReference>
<keyword evidence="7" id="KW-0411">Iron-sulfur</keyword>
<dbReference type="InterPro" id="IPR003265">
    <property type="entry name" value="HhH-GPD_domain"/>
</dbReference>
<name>A0A7V0NE79_DESA2</name>
<keyword evidence="9" id="KW-0326">Glycosidase</keyword>
<dbReference type="SUPFAM" id="SSF48150">
    <property type="entry name" value="DNA-glycosylase"/>
    <property type="match status" value="1"/>
</dbReference>
<dbReference type="Pfam" id="PF00730">
    <property type="entry name" value="HhH-GPD"/>
    <property type="match status" value="1"/>
</dbReference>
<dbReference type="GO" id="GO:0006284">
    <property type="term" value="P:base-excision repair"/>
    <property type="evidence" value="ECO:0007669"/>
    <property type="project" value="InterPro"/>
</dbReference>
<comment type="caution">
    <text evidence="12">The sequence shown here is derived from an EMBL/GenBank/DDBJ whole genome shotgun (WGS) entry which is preliminary data.</text>
</comment>
<dbReference type="Gene3D" id="1.10.1670.10">
    <property type="entry name" value="Helix-hairpin-Helix base-excision DNA repair enzymes (C-terminal)"/>
    <property type="match status" value="1"/>
</dbReference>
<dbReference type="GO" id="GO:0003677">
    <property type="term" value="F:DNA binding"/>
    <property type="evidence" value="ECO:0007669"/>
    <property type="project" value="InterPro"/>
</dbReference>
<gene>
    <name evidence="12" type="ORF">ENF30_01185</name>
</gene>
<feature type="domain" description="HhH-GPD" evidence="11">
    <location>
        <begin position="48"/>
        <end position="207"/>
    </location>
</feature>
<dbReference type="AlphaFoldDB" id="A0A7V0NE79"/>
<dbReference type="InterPro" id="IPR000445">
    <property type="entry name" value="HhH_motif"/>
</dbReference>
<evidence type="ECO:0000256" key="3">
    <source>
        <dbReference type="ARBA" id="ARBA00022723"/>
    </source>
</evidence>
<keyword evidence="2" id="KW-0004">4Fe-4S</keyword>
<evidence type="ECO:0000256" key="5">
    <source>
        <dbReference type="ARBA" id="ARBA00022801"/>
    </source>
</evidence>
<protein>
    <submittedName>
        <fullName evidence="12">Endonuclease III domain-containing protein</fullName>
    </submittedName>
</protein>
<evidence type="ECO:0000256" key="2">
    <source>
        <dbReference type="ARBA" id="ARBA00022485"/>
    </source>
</evidence>
<evidence type="ECO:0000256" key="6">
    <source>
        <dbReference type="ARBA" id="ARBA00023004"/>
    </source>
</evidence>
<comment type="similarity">
    <text evidence="1">Belongs to the Nth/MutY family.</text>
</comment>
<dbReference type="GO" id="GO:0004519">
    <property type="term" value="F:endonuclease activity"/>
    <property type="evidence" value="ECO:0007669"/>
    <property type="project" value="UniProtKB-KW"/>
</dbReference>
<keyword evidence="5" id="KW-0378">Hydrolase</keyword>
<keyword evidence="8" id="KW-0234">DNA repair</keyword>
<evidence type="ECO:0000259" key="10">
    <source>
        <dbReference type="SMART" id="SM00278"/>
    </source>
</evidence>
<evidence type="ECO:0000256" key="7">
    <source>
        <dbReference type="ARBA" id="ARBA00023014"/>
    </source>
</evidence>
<keyword evidence="3" id="KW-0479">Metal-binding</keyword>
<dbReference type="SMART" id="SM00478">
    <property type="entry name" value="ENDO3c"/>
    <property type="match status" value="1"/>
</dbReference>
<organism evidence="12">
    <name type="scientific">Desulfofervidus auxilii</name>
    <dbReference type="NCBI Taxonomy" id="1621989"/>
    <lineage>
        <taxon>Bacteria</taxon>
        <taxon>Pseudomonadati</taxon>
        <taxon>Thermodesulfobacteriota</taxon>
        <taxon>Candidatus Desulfofervidia</taxon>
        <taxon>Candidatus Desulfofervidales</taxon>
        <taxon>Candidatus Desulfofervidaceae</taxon>
        <taxon>Candidatus Desulfofervidus</taxon>
    </lineage>
</organism>
<evidence type="ECO:0000256" key="9">
    <source>
        <dbReference type="ARBA" id="ARBA00023295"/>
    </source>
</evidence>
<evidence type="ECO:0000256" key="1">
    <source>
        <dbReference type="ARBA" id="ARBA00008343"/>
    </source>
</evidence>
<keyword evidence="4" id="KW-0227">DNA damage</keyword>
<keyword evidence="6" id="KW-0408">Iron</keyword>
<dbReference type="GO" id="GO:0019104">
    <property type="term" value="F:DNA N-glycosylase activity"/>
    <property type="evidence" value="ECO:0007669"/>
    <property type="project" value="UniProtKB-ARBA"/>
</dbReference>
<dbReference type="Pfam" id="PF00633">
    <property type="entry name" value="HHH"/>
    <property type="match status" value="1"/>
</dbReference>
<sequence length="224" mass="26166">MKVQYDISSSNFIGKKLIEIFYILYNTFGPQYWWPGETPFEIIVGAILTQNTAWKNVEKAIDNLKRANVLTPQAIFSLPYSYLLELIRPAGFFNIKAKRLKNFLKFLFEEYGGNLKKMFEEDTELLREKLLKIPGIGPETADSILLYAGQKPTFVVDAYTKRVLFRHNLVSEESDYEEIRKLFLEHLPQDEKLFNEYHALFVTVGKNYCRPKPKCEKCPLKGFE</sequence>
<proteinExistence type="inferred from homology"/>
<dbReference type="Gene3D" id="1.10.340.30">
    <property type="entry name" value="Hypothetical protein, domain 2"/>
    <property type="match status" value="1"/>
</dbReference>
<evidence type="ECO:0000313" key="12">
    <source>
        <dbReference type="EMBL" id="HDD35391.1"/>
    </source>
</evidence>
<evidence type="ECO:0000259" key="11">
    <source>
        <dbReference type="SMART" id="SM00478"/>
    </source>
</evidence>
<evidence type="ECO:0000256" key="4">
    <source>
        <dbReference type="ARBA" id="ARBA00022763"/>
    </source>
</evidence>
<feature type="domain" description="Helix-hairpin-helix DNA-binding motif class 1" evidence="10">
    <location>
        <begin position="128"/>
        <end position="147"/>
    </location>
</feature>
<dbReference type="EMBL" id="DQWQ01000055">
    <property type="protein sequence ID" value="HDD35391.1"/>
    <property type="molecule type" value="Genomic_DNA"/>
</dbReference>
<dbReference type="CDD" id="cd00056">
    <property type="entry name" value="ENDO3c"/>
    <property type="match status" value="1"/>
</dbReference>
<accession>A0A7V0NE79</accession>
<dbReference type="InterPro" id="IPR011257">
    <property type="entry name" value="DNA_glycosylase"/>
</dbReference>
<dbReference type="PIRSF" id="PIRSF001435">
    <property type="entry name" value="Nth"/>
    <property type="match status" value="1"/>
</dbReference>
<keyword evidence="12" id="KW-0540">Nuclease</keyword>
<dbReference type="PANTHER" id="PTHR10359:SF19">
    <property type="entry name" value="DNA REPAIR GLYCOSYLASE MJ1434-RELATED"/>
    <property type="match status" value="1"/>
</dbReference>
<dbReference type="InterPro" id="IPR003583">
    <property type="entry name" value="Hlx-hairpin-Hlx_DNA-bd_motif"/>
</dbReference>
<dbReference type="Proteomes" id="UP000885706">
    <property type="component" value="Unassembled WGS sequence"/>
</dbReference>
<keyword evidence="12" id="KW-0255">Endonuclease</keyword>
<reference evidence="12" key="1">
    <citation type="journal article" date="2020" name="mSystems">
        <title>Genome- and Community-Level Interaction Insights into Carbon Utilization and Element Cycling Functions of Hydrothermarchaeota in Hydrothermal Sediment.</title>
        <authorList>
            <person name="Zhou Z."/>
            <person name="Liu Y."/>
            <person name="Xu W."/>
            <person name="Pan J."/>
            <person name="Luo Z.H."/>
            <person name="Li M."/>
        </authorList>
    </citation>
    <scope>NUCLEOTIDE SEQUENCE [LARGE SCALE GENOMIC DNA]</scope>
    <source>
        <strain evidence="12">HyVt-113</strain>
    </source>
</reference>